<protein>
    <submittedName>
        <fullName evidence="3">Uncharacterized protein</fullName>
    </submittedName>
</protein>
<proteinExistence type="predicted"/>
<dbReference type="AlphaFoldDB" id="A0A8J2HHT3"/>
<feature type="transmembrane region" description="Helical" evidence="2">
    <location>
        <begin position="12"/>
        <end position="32"/>
    </location>
</feature>
<feature type="compositionally biased region" description="Basic and acidic residues" evidence="1">
    <location>
        <begin position="88"/>
        <end position="110"/>
    </location>
</feature>
<dbReference type="OrthoDB" id="10567649at2759"/>
<feature type="non-terminal residue" evidence="3">
    <location>
        <position position="1"/>
    </location>
</feature>
<evidence type="ECO:0000256" key="1">
    <source>
        <dbReference type="SAM" id="MobiDB-lite"/>
    </source>
</evidence>
<gene>
    <name evidence="3" type="ORF">HICCMSTLAB_LOCUS8536</name>
</gene>
<keyword evidence="2" id="KW-0472">Membrane</keyword>
<name>A0A8J2HHT3_COTCN</name>
<comment type="caution">
    <text evidence="3">The sequence shown here is derived from an EMBL/GenBank/DDBJ whole genome shotgun (WGS) entry which is preliminary data.</text>
</comment>
<feature type="compositionally biased region" description="Basic and acidic residues" evidence="1">
    <location>
        <begin position="126"/>
        <end position="135"/>
    </location>
</feature>
<evidence type="ECO:0000313" key="3">
    <source>
        <dbReference type="EMBL" id="CAG5097089.1"/>
    </source>
</evidence>
<dbReference type="Proteomes" id="UP000786811">
    <property type="component" value="Unassembled WGS sequence"/>
</dbReference>
<keyword evidence="4" id="KW-1185">Reference proteome</keyword>
<sequence length="238" mass="26606">MKCKDKTMRWPILIFITAATLALVAVYVGVYYDLNTLPKNFTWITSFCSSSKKSADEAIVTDKKTQFEKDKVAKTVKIEKKIEKTNEKPVEVKKSEPVKQEVNKKVERSADATAPSKVVKNKIPAPKKEEKKPEVPKPSPTVTDNVVKPVVSDKIESKPTVTDNVVKPVISDNVQPKPSVDSPPKFDNVVKTGCPMNKDKNVNHNVNVDSKFDNKINNNVNTNNNNNVINKVQNNNFD</sequence>
<feature type="region of interest" description="Disordered" evidence="1">
    <location>
        <begin position="88"/>
        <end position="147"/>
    </location>
</feature>
<keyword evidence="2" id="KW-1133">Transmembrane helix</keyword>
<accession>A0A8J2HHT3</accession>
<evidence type="ECO:0000256" key="2">
    <source>
        <dbReference type="SAM" id="Phobius"/>
    </source>
</evidence>
<reference evidence="3" key="1">
    <citation type="submission" date="2021-04" db="EMBL/GenBank/DDBJ databases">
        <authorList>
            <person name="Chebbi M.A.C M."/>
        </authorList>
    </citation>
    <scope>NUCLEOTIDE SEQUENCE</scope>
</reference>
<dbReference type="EMBL" id="CAJNRD030001121">
    <property type="protein sequence ID" value="CAG5097089.1"/>
    <property type="molecule type" value="Genomic_DNA"/>
</dbReference>
<keyword evidence="2" id="KW-0812">Transmembrane</keyword>
<evidence type="ECO:0000313" key="4">
    <source>
        <dbReference type="Proteomes" id="UP000786811"/>
    </source>
</evidence>
<organism evidence="3 4">
    <name type="scientific">Cotesia congregata</name>
    <name type="common">Parasitoid wasp</name>
    <name type="synonym">Apanteles congregatus</name>
    <dbReference type="NCBI Taxonomy" id="51543"/>
    <lineage>
        <taxon>Eukaryota</taxon>
        <taxon>Metazoa</taxon>
        <taxon>Ecdysozoa</taxon>
        <taxon>Arthropoda</taxon>
        <taxon>Hexapoda</taxon>
        <taxon>Insecta</taxon>
        <taxon>Pterygota</taxon>
        <taxon>Neoptera</taxon>
        <taxon>Endopterygota</taxon>
        <taxon>Hymenoptera</taxon>
        <taxon>Apocrita</taxon>
        <taxon>Ichneumonoidea</taxon>
        <taxon>Braconidae</taxon>
        <taxon>Microgastrinae</taxon>
        <taxon>Cotesia</taxon>
    </lineage>
</organism>